<dbReference type="AlphaFoldDB" id="A0AAX2RMW9"/>
<evidence type="ECO:0000313" key="2">
    <source>
        <dbReference type="Proteomes" id="UP000298234"/>
    </source>
</evidence>
<sequence>MSDSMVGAIRVTLEQGVAADEAQAIADAIALLRTVIMVDGIAADPQMQIVDAQARQCVRLDWPKIVEDADVGIRKGAERVMFAILASTCYEHGAMPVVDAIKRIRGVESAVPEFVEDGHADAVSGAVTRIKGVIRAVLTS</sequence>
<dbReference type="EMBL" id="SNSQ01000016">
    <property type="protein sequence ID" value="TEU47596.1"/>
    <property type="molecule type" value="Genomic_DNA"/>
</dbReference>
<gene>
    <name evidence="1" type="ORF">E3D37_16460</name>
</gene>
<dbReference type="Proteomes" id="UP000298234">
    <property type="component" value="Unassembled WGS sequence"/>
</dbReference>
<proteinExistence type="predicted"/>
<comment type="caution">
    <text evidence="1">The sequence shown here is derived from an EMBL/GenBank/DDBJ whole genome shotgun (WGS) entry which is preliminary data.</text>
</comment>
<organism evidence="1 2">
    <name type="scientific">Burkholderia cepacia</name>
    <name type="common">Pseudomonas cepacia</name>
    <dbReference type="NCBI Taxonomy" id="292"/>
    <lineage>
        <taxon>Bacteria</taxon>
        <taxon>Pseudomonadati</taxon>
        <taxon>Pseudomonadota</taxon>
        <taxon>Betaproteobacteria</taxon>
        <taxon>Burkholderiales</taxon>
        <taxon>Burkholderiaceae</taxon>
        <taxon>Burkholderia</taxon>
        <taxon>Burkholderia cepacia complex</taxon>
    </lineage>
</organism>
<name>A0AAX2RMW9_BURCE</name>
<dbReference type="RefSeq" id="WP_134256150.1">
    <property type="nucleotide sequence ID" value="NZ_SNSG01000013.1"/>
</dbReference>
<evidence type="ECO:0000313" key="1">
    <source>
        <dbReference type="EMBL" id="TEU47596.1"/>
    </source>
</evidence>
<protein>
    <submittedName>
        <fullName evidence="1">Uncharacterized protein</fullName>
    </submittedName>
</protein>
<accession>A0AAX2RMW9</accession>
<reference evidence="1 2" key="1">
    <citation type="submission" date="2019-03" db="EMBL/GenBank/DDBJ databases">
        <title>Burkholderia cepacia outbreak.</title>
        <authorList>
            <person name="Farzana R."/>
            <person name="Walsh T.R."/>
        </authorList>
    </citation>
    <scope>NUCLEOTIDE SEQUENCE [LARGE SCALE GENOMIC DNA]</scope>
    <source>
        <strain evidence="2">d13</strain>
    </source>
</reference>